<accession>A0A9D1AH62</accession>
<evidence type="ECO:0000313" key="3">
    <source>
        <dbReference type="EMBL" id="HIR40243.1"/>
    </source>
</evidence>
<dbReference type="Gene3D" id="1.10.260.40">
    <property type="entry name" value="lambda repressor-like DNA-binding domains"/>
    <property type="match status" value="1"/>
</dbReference>
<protein>
    <submittedName>
        <fullName evidence="3">Helix-turn-helix transcriptional regulator</fullName>
    </submittedName>
</protein>
<dbReference type="AlphaFoldDB" id="A0A9D1AH62"/>
<evidence type="ECO:0000256" key="1">
    <source>
        <dbReference type="ARBA" id="ARBA00023125"/>
    </source>
</evidence>
<dbReference type="Pfam" id="PF01381">
    <property type="entry name" value="HTH_3"/>
    <property type="match status" value="1"/>
</dbReference>
<dbReference type="PROSITE" id="PS50943">
    <property type="entry name" value="HTH_CROC1"/>
    <property type="match status" value="1"/>
</dbReference>
<reference evidence="3" key="1">
    <citation type="submission" date="2020-10" db="EMBL/GenBank/DDBJ databases">
        <authorList>
            <person name="Gilroy R."/>
        </authorList>
    </citation>
    <scope>NUCLEOTIDE SEQUENCE</scope>
    <source>
        <strain evidence="3">CHK184-25365</strain>
    </source>
</reference>
<keyword evidence="1" id="KW-0238">DNA-binding</keyword>
<dbReference type="InterPro" id="IPR001387">
    <property type="entry name" value="Cro/C1-type_HTH"/>
</dbReference>
<feature type="domain" description="HTH cro/C1-type" evidence="2">
    <location>
        <begin position="7"/>
        <end position="61"/>
    </location>
</feature>
<dbReference type="SMART" id="SM00530">
    <property type="entry name" value="HTH_XRE"/>
    <property type="match status" value="1"/>
</dbReference>
<reference evidence="3" key="2">
    <citation type="journal article" date="2021" name="PeerJ">
        <title>Extensive microbial diversity within the chicken gut microbiome revealed by metagenomics and culture.</title>
        <authorList>
            <person name="Gilroy R."/>
            <person name="Ravi A."/>
            <person name="Getino M."/>
            <person name="Pursley I."/>
            <person name="Horton D.L."/>
            <person name="Alikhan N.F."/>
            <person name="Baker D."/>
            <person name="Gharbi K."/>
            <person name="Hall N."/>
            <person name="Watson M."/>
            <person name="Adriaenssens E.M."/>
            <person name="Foster-Nyarko E."/>
            <person name="Jarju S."/>
            <person name="Secka A."/>
            <person name="Antonio M."/>
            <person name="Oren A."/>
            <person name="Chaudhuri R.R."/>
            <person name="La Ragione R."/>
            <person name="Hildebrand F."/>
            <person name="Pallen M.J."/>
        </authorList>
    </citation>
    <scope>NUCLEOTIDE SEQUENCE</scope>
    <source>
        <strain evidence="3">CHK184-25365</strain>
    </source>
</reference>
<gene>
    <name evidence="3" type="ORF">IAB36_00225</name>
</gene>
<dbReference type="EMBL" id="DVGY01000006">
    <property type="protein sequence ID" value="HIR40243.1"/>
    <property type="molecule type" value="Genomic_DNA"/>
</dbReference>
<organism evidence="3 4">
    <name type="scientific">Candidatus Egerieicola pullicola</name>
    <dbReference type="NCBI Taxonomy" id="2840775"/>
    <lineage>
        <taxon>Bacteria</taxon>
        <taxon>Bacillati</taxon>
        <taxon>Bacillota</taxon>
        <taxon>Clostridia</taxon>
        <taxon>Eubacteriales</taxon>
        <taxon>Oscillospiraceae</taxon>
        <taxon>Oscillospiraceae incertae sedis</taxon>
        <taxon>Candidatus Egerieicola</taxon>
    </lineage>
</organism>
<proteinExistence type="predicted"/>
<dbReference type="PANTHER" id="PTHR46558">
    <property type="entry name" value="TRACRIPTIONAL REGULATORY PROTEIN-RELATED-RELATED"/>
    <property type="match status" value="1"/>
</dbReference>
<evidence type="ECO:0000259" key="2">
    <source>
        <dbReference type="PROSITE" id="PS50943"/>
    </source>
</evidence>
<sequence>MGYYPRLRDLREDQDLTQRQIAAYLGIPQPQYCRYEQGLRDIPLDLLIDLADFYRTSTDYILGRTNNPAPPQG</sequence>
<comment type="caution">
    <text evidence="3">The sequence shown here is derived from an EMBL/GenBank/DDBJ whole genome shotgun (WGS) entry which is preliminary data.</text>
</comment>
<dbReference type="GO" id="GO:0003677">
    <property type="term" value="F:DNA binding"/>
    <property type="evidence" value="ECO:0007669"/>
    <property type="project" value="UniProtKB-KW"/>
</dbReference>
<dbReference type="CDD" id="cd00093">
    <property type="entry name" value="HTH_XRE"/>
    <property type="match status" value="1"/>
</dbReference>
<dbReference type="Proteomes" id="UP000886749">
    <property type="component" value="Unassembled WGS sequence"/>
</dbReference>
<dbReference type="PANTHER" id="PTHR46558:SF14">
    <property type="entry name" value="HTH-TYPE TRANSCRIPTIONAL REGULATOR ANSR"/>
    <property type="match status" value="1"/>
</dbReference>
<name>A0A9D1AH62_9FIRM</name>
<evidence type="ECO:0000313" key="4">
    <source>
        <dbReference type="Proteomes" id="UP000886749"/>
    </source>
</evidence>
<dbReference type="SUPFAM" id="SSF47413">
    <property type="entry name" value="lambda repressor-like DNA-binding domains"/>
    <property type="match status" value="1"/>
</dbReference>
<dbReference type="InterPro" id="IPR010982">
    <property type="entry name" value="Lambda_DNA-bd_dom_sf"/>
</dbReference>